<evidence type="ECO:0000313" key="2">
    <source>
        <dbReference type="EMBL" id="GJT67544.1"/>
    </source>
</evidence>
<evidence type="ECO:0000256" key="1">
    <source>
        <dbReference type="SAM" id="MobiDB-lite"/>
    </source>
</evidence>
<feature type="region of interest" description="Disordered" evidence="1">
    <location>
        <begin position="146"/>
        <end position="235"/>
    </location>
</feature>
<dbReference type="EMBL" id="BQNB010017818">
    <property type="protein sequence ID" value="GJT67544.1"/>
    <property type="molecule type" value="Genomic_DNA"/>
</dbReference>
<reference evidence="2" key="1">
    <citation type="journal article" date="2022" name="Int. J. Mol. Sci.">
        <title>Draft Genome of Tanacetum Coccineum: Genomic Comparison of Closely Related Tanacetum-Family Plants.</title>
        <authorList>
            <person name="Yamashiro T."/>
            <person name="Shiraishi A."/>
            <person name="Nakayama K."/>
            <person name="Satake H."/>
        </authorList>
    </citation>
    <scope>NUCLEOTIDE SEQUENCE</scope>
</reference>
<reference evidence="2" key="2">
    <citation type="submission" date="2022-01" db="EMBL/GenBank/DDBJ databases">
        <authorList>
            <person name="Yamashiro T."/>
            <person name="Shiraishi A."/>
            <person name="Satake H."/>
            <person name="Nakayama K."/>
        </authorList>
    </citation>
    <scope>NUCLEOTIDE SEQUENCE</scope>
</reference>
<gene>
    <name evidence="2" type="ORF">Tco_1019024</name>
</gene>
<name>A0ABQ5FWH6_9ASTR</name>
<comment type="caution">
    <text evidence="2">The sequence shown here is derived from an EMBL/GenBank/DDBJ whole genome shotgun (WGS) entry which is preliminary data.</text>
</comment>
<sequence>MRPIYSAKLKLPDPLALLSNLSILATQFFNHLSFICDRLIKKWTPEDCQRVIPLIFRRIHVTYMEVSSPFEDLSDIGSPGVDGLPMMLEDPYVEAGIQAPLSLDYVPGPEHPPFPVYVTYVPETAYPEFIPPEDDVLPAEEQPLPAAISPTADSPGYITKSDLEEDSEEDNKDPEEDPADYPTNRDDGKEEEEEESSGDDADDKKENEDDKEEEDEDKEEEEEHLPPSNSIPPPVHHVTARISIRAQTRISLPSETEFKILITHSTTITTHPHGAPMIWLRAEAPSTSHLLPLPSPIILPRTRASVAMMRAAAPSTYILAPQIRILYH</sequence>
<organism evidence="2 3">
    <name type="scientific">Tanacetum coccineum</name>
    <dbReference type="NCBI Taxonomy" id="301880"/>
    <lineage>
        <taxon>Eukaryota</taxon>
        <taxon>Viridiplantae</taxon>
        <taxon>Streptophyta</taxon>
        <taxon>Embryophyta</taxon>
        <taxon>Tracheophyta</taxon>
        <taxon>Spermatophyta</taxon>
        <taxon>Magnoliopsida</taxon>
        <taxon>eudicotyledons</taxon>
        <taxon>Gunneridae</taxon>
        <taxon>Pentapetalae</taxon>
        <taxon>asterids</taxon>
        <taxon>campanulids</taxon>
        <taxon>Asterales</taxon>
        <taxon>Asteraceae</taxon>
        <taxon>Asteroideae</taxon>
        <taxon>Anthemideae</taxon>
        <taxon>Anthemidinae</taxon>
        <taxon>Tanacetum</taxon>
    </lineage>
</organism>
<evidence type="ECO:0000313" key="3">
    <source>
        <dbReference type="Proteomes" id="UP001151760"/>
    </source>
</evidence>
<keyword evidence="3" id="KW-1185">Reference proteome</keyword>
<accession>A0ABQ5FWH6</accession>
<feature type="compositionally biased region" description="Acidic residues" evidence="1">
    <location>
        <begin position="189"/>
        <end position="201"/>
    </location>
</feature>
<feature type="compositionally biased region" description="Acidic residues" evidence="1">
    <location>
        <begin position="209"/>
        <end position="223"/>
    </location>
</feature>
<feature type="compositionally biased region" description="Acidic residues" evidence="1">
    <location>
        <begin position="163"/>
        <end position="179"/>
    </location>
</feature>
<protein>
    <submittedName>
        <fullName evidence="2">Uncharacterized protein</fullName>
    </submittedName>
</protein>
<proteinExistence type="predicted"/>
<dbReference type="Proteomes" id="UP001151760">
    <property type="component" value="Unassembled WGS sequence"/>
</dbReference>